<comment type="similarity">
    <text evidence="1">Belongs to the opioid growth factor receptor family.</text>
</comment>
<name>A0A9W7SSA9_9PEZI</name>
<protein>
    <submittedName>
        <fullName evidence="3">Opioid growth factor receptor</fullName>
    </submittedName>
</protein>
<reference evidence="3 4" key="2">
    <citation type="journal article" date="2021" name="Curr. Genet.">
        <title>Genetic response to nitrogen starvation in the aggressive Eucalyptus foliar pathogen Teratosphaeria destructans.</title>
        <authorList>
            <person name="Havenga M."/>
            <person name="Wingfield B.D."/>
            <person name="Wingfield M.J."/>
            <person name="Dreyer L.L."/>
            <person name="Roets F."/>
            <person name="Aylward J."/>
        </authorList>
    </citation>
    <scope>NUCLEOTIDE SEQUENCE [LARGE SCALE GENOMIC DNA]</scope>
    <source>
        <strain evidence="3">CMW44962</strain>
    </source>
</reference>
<dbReference type="PANTHER" id="PTHR14015">
    <property type="entry name" value="OPIOID GROWTH FACTOR RECEPTOR OGFR ZETA-TYPE OPIOID RECEPTOR"/>
    <property type="match status" value="1"/>
</dbReference>
<evidence type="ECO:0000256" key="1">
    <source>
        <dbReference type="ARBA" id="ARBA00010365"/>
    </source>
</evidence>
<dbReference type="AlphaFoldDB" id="A0A9W7SSA9"/>
<reference evidence="3 4" key="1">
    <citation type="journal article" date="2018" name="IMA Fungus">
        <title>IMA Genome-F 10: Nine draft genome sequences of Claviceps purpurea s.lat., including C. arundinis, C. humidiphila, and C. cf. spartinae, pseudomolecules for the pitch canker pathogen Fusarium circinatum, draft genome of Davidsoniella eucalypti, Grosmannia galeiformis, Quambalaria eucalypti, and Teratosphaeria destructans.</title>
        <authorList>
            <person name="Wingfield B.D."/>
            <person name="Liu M."/>
            <person name="Nguyen H.D."/>
            <person name="Lane F.A."/>
            <person name="Morgan S.W."/>
            <person name="De Vos L."/>
            <person name="Wilken P.M."/>
            <person name="Duong T.A."/>
            <person name="Aylward J."/>
            <person name="Coetzee M.P."/>
            <person name="Dadej K."/>
            <person name="De Beer Z.W."/>
            <person name="Findlay W."/>
            <person name="Havenga M."/>
            <person name="Kolarik M."/>
            <person name="Menzies J.G."/>
            <person name="Naidoo K."/>
            <person name="Pochopski O."/>
            <person name="Shoukouhi P."/>
            <person name="Santana Q.C."/>
            <person name="Seifert K.A."/>
            <person name="Soal N."/>
            <person name="Steenkamp E.T."/>
            <person name="Tatham C.T."/>
            <person name="van der Nest M.A."/>
            <person name="Wingfield M.J."/>
        </authorList>
    </citation>
    <scope>NUCLEOTIDE SEQUENCE [LARGE SCALE GENOMIC DNA]</scope>
    <source>
        <strain evidence="3">CMW44962</strain>
    </source>
</reference>
<dbReference type="InterPro" id="IPR039574">
    <property type="entry name" value="OGFr"/>
</dbReference>
<dbReference type="Proteomes" id="UP001138500">
    <property type="component" value="Unassembled WGS sequence"/>
</dbReference>
<evidence type="ECO:0000259" key="2">
    <source>
        <dbReference type="Pfam" id="PF04664"/>
    </source>
</evidence>
<proteinExistence type="inferred from homology"/>
<evidence type="ECO:0000313" key="3">
    <source>
        <dbReference type="EMBL" id="KAH9827765.1"/>
    </source>
</evidence>
<dbReference type="EMBL" id="RIBY02001860">
    <property type="protein sequence ID" value="KAH9827765.1"/>
    <property type="molecule type" value="Genomic_DNA"/>
</dbReference>
<accession>A0A9W7SSA9</accession>
<sequence length="299" mass="34553">MLLFDAKDSSGHMLELSVGKCSPFTYQPHAYLRHPSTSAFSFLLTTATSGTCTYSPEPPHRPPSINYRLHHSVIHIAMSPHPILAFFDSNINAPFDPHDPRTTLNHVLLWDDATLEYRHDYIQHLFPLPEPSAFHSHAPIVTQEVRDAFMADHGLRSRLLQACDRMYRFYCLDHIPATPTDAPNKDECSPATRDTNWTDMRSPFVQRIRAKIAKRHDHNHLRLTRIVRCLRVLDCEEKAKDLYDSLIRIDDVFDNPIAPVTRAFWTAAMEWPLYRVPNLHKDQTVEWLREASVEDPVEV</sequence>
<feature type="domain" description="Opioid growth factor receptor (OGFr) conserved" evidence="2">
    <location>
        <begin position="111"/>
        <end position="242"/>
    </location>
</feature>
<dbReference type="OrthoDB" id="9030204at2759"/>
<keyword evidence="3" id="KW-0675">Receptor</keyword>
<gene>
    <name evidence="3" type="ORF">Tdes44962_MAKER09628</name>
</gene>
<keyword evidence="4" id="KW-1185">Reference proteome</keyword>
<dbReference type="PANTHER" id="PTHR14015:SF2">
    <property type="entry name" value="OPIOID GROWTH FACTOR RECEPTOR (OGFR) CONSERVED DOMAIN-CONTAINING PROTEIN"/>
    <property type="match status" value="1"/>
</dbReference>
<dbReference type="InterPro" id="IPR006757">
    <property type="entry name" value="OGF_rcpt"/>
</dbReference>
<comment type="caution">
    <text evidence="3">The sequence shown here is derived from an EMBL/GenBank/DDBJ whole genome shotgun (WGS) entry which is preliminary data.</text>
</comment>
<dbReference type="GO" id="GO:0016020">
    <property type="term" value="C:membrane"/>
    <property type="evidence" value="ECO:0007669"/>
    <property type="project" value="InterPro"/>
</dbReference>
<dbReference type="Pfam" id="PF04664">
    <property type="entry name" value="OGFr_N"/>
    <property type="match status" value="1"/>
</dbReference>
<evidence type="ECO:0000313" key="4">
    <source>
        <dbReference type="Proteomes" id="UP001138500"/>
    </source>
</evidence>
<organism evidence="3 4">
    <name type="scientific">Teratosphaeria destructans</name>
    <dbReference type="NCBI Taxonomy" id="418781"/>
    <lineage>
        <taxon>Eukaryota</taxon>
        <taxon>Fungi</taxon>
        <taxon>Dikarya</taxon>
        <taxon>Ascomycota</taxon>
        <taxon>Pezizomycotina</taxon>
        <taxon>Dothideomycetes</taxon>
        <taxon>Dothideomycetidae</taxon>
        <taxon>Mycosphaerellales</taxon>
        <taxon>Teratosphaeriaceae</taxon>
        <taxon>Teratosphaeria</taxon>
    </lineage>
</organism>
<dbReference type="GO" id="GO:0140625">
    <property type="term" value="F:opioid growth factor receptor activity"/>
    <property type="evidence" value="ECO:0007669"/>
    <property type="project" value="InterPro"/>
</dbReference>